<dbReference type="AlphaFoldDB" id="A0A0F9IB61"/>
<name>A0A0F9IB61_9ZZZZ</name>
<dbReference type="EMBL" id="LAZR01012872">
    <property type="protein sequence ID" value="KKM24687.1"/>
    <property type="molecule type" value="Genomic_DNA"/>
</dbReference>
<reference evidence="1" key="1">
    <citation type="journal article" date="2015" name="Nature">
        <title>Complex archaea that bridge the gap between prokaryotes and eukaryotes.</title>
        <authorList>
            <person name="Spang A."/>
            <person name="Saw J.H."/>
            <person name="Jorgensen S.L."/>
            <person name="Zaremba-Niedzwiedzka K."/>
            <person name="Martijn J."/>
            <person name="Lind A.E."/>
            <person name="van Eijk R."/>
            <person name="Schleper C."/>
            <person name="Guy L."/>
            <person name="Ettema T.J."/>
        </authorList>
    </citation>
    <scope>NUCLEOTIDE SEQUENCE</scope>
</reference>
<accession>A0A0F9IB61</accession>
<organism evidence="1">
    <name type="scientific">marine sediment metagenome</name>
    <dbReference type="NCBI Taxonomy" id="412755"/>
    <lineage>
        <taxon>unclassified sequences</taxon>
        <taxon>metagenomes</taxon>
        <taxon>ecological metagenomes</taxon>
    </lineage>
</organism>
<evidence type="ECO:0008006" key="2">
    <source>
        <dbReference type="Google" id="ProtNLM"/>
    </source>
</evidence>
<comment type="caution">
    <text evidence="1">The sequence shown here is derived from an EMBL/GenBank/DDBJ whole genome shotgun (WGS) entry which is preliminary data.</text>
</comment>
<protein>
    <recommendedName>
        <fullName evidence="2">P22 coat protein-protein 5 domain protein</fullName>
    </recommendedName>
</protein>
<gene>
    <name evidence="1" type="ORF">LCGC14_1602580</name>
</gene>
<evidence type="ECO:0000313" key="1">
    <source>
        <dbReference type="EMBL" id="KKM24687.1"/>
    </source>
</evidence>
<dbReference type="Pfam" id="PF25209">
    <property type="entry name" value="Phage_capsid_4"/>
    <property type="match status" value="1"/>
</dbReference>
<proteinExistence type="predicted"/>
<sequence length="284" mass="30668">MSLNNFIPTLWAVELLENLNDKHVYVDLLNRDYEGQIKNLGDTVKINSIGRVTIATYTKNGAINAPETLDDSQLMLAITEAKYFNFEIDDIDKKQQQPKLMGEAMKEAGWGLSDVADTFVAALLEAGVATASPDNTLTAATVGTGASDADAYELLVDLGVRLDESNCPEDGRWVVIPPWYRGMLLKDPRFVSFGTDKNRENLKNGQVGEAAGFLITVSNNVPVSGSAYTVIAGHKVAASFAEQINDPEGFRPEGSFGDAMKGLHLYGSKVSRPYALASVVVTSA</sequence>